<dbReference type="Gene3D" id="3.40.50.740">
    <property type="match status" value="2"/>
</dbReference>
<evidence type="ECO:0000313" key="14">
    <source>
        <dbReference type="Proteomes" id="UP001247542"/>
    </source>
</evidence>
<accession>A0ABU3I9M5</accession>
<dbReference type="SUPFAM" id="SSF50692">
    <property type="entry name" value="ADC-like"/>
    <property type="match status" value="1"/>
</dbReference>
<dbReference type="Pfam" id="PF01568">
    <property type="entry name" value="Molydop_binding"/>
    <property type="match status" value="1"/>
</dbReference>
<organism evidence="13 14">
    <name type="scientific">Gleimia hominis</name>
    <dbReference type="NCBI Taxonomy" id="595468"/>
    <lineage>
        <taxon>Bacteria</taxon>
        <taxon>Bacillati</taxon>
        <taxon>Actinomycetota</taxon>
        <taxon>Actinomycetes</taxon>
        <taxon>Actinomycetales</taxon>
        <taxon>Actinomycetaceae</taxon>
        <taxon>Gleimia</taxon>
    </lineage>
</organism>
<dbReference type="PANTHER" id="PTHR43742">
    <property type="entry name" value="TRIMETHYLAMINE-N-OXIDE REDUCTASE"/>
    <property type="match status" value="1"/>
</dbReference>
<feature type="region of interest" description="Disordered" evidence="11">
    <location>
        <begin position="814"/>
        <end position="844"/>
    </location>
</feature>
<evidence type="ECO:0000256" key="1">
    <source>
        <dbReference type="ARBA" id="ARBA00001942"/>
    </source>
</evidence>
<keyword evidence="9" id="KW-0408">Iron</keyword>
<name>A0ABU3I9M5_9ACTO</name>
<dbReference type="InterPro" id="IPR009010">
    <property type="entry name" value="Asp_de-COase-like_dom_sf"/>
</dbReference>
<comment type="similarity">
    <text evidence="3">Belongs to the prokaryotic molybdopterin-containing oxidoreductase family.</text>
</comment>
<dbReference type="CDD" id="cd02770">
    <property type="entry name" value="MopB_DmsA-EC"/>
    <property type="match status" value="1"/>
</dbReference>
<dbReference type="Pfam" id="PF04879">
    <property type="entry name" value="Molybdop_Fe4S4"/>
    <property type="match status" value="1"/>
</dbReference>
<dbReference type="PROSITE" id="PS51669">
    <property type="entry name" value="4FE4S_MOW_BIS_MGD"/>
    <property type="match status" value="1"/>
</dbReference>
<protein>
    <submittedName>
        <fullName evidence="13">Molybdopterin-dependent oxidoreductase</fullName>
    </submittedName>
</protein>
<evidence type="ECO:0000256" key="4">
    <source>
        <dbReference type="ARBA" id="ARBA00022485"/>
    </source>
</evidence>
<feature type="compositionally biased region" description="Basic and acidic residues" evidence="11">
    <location>
        <begin position="1"/>
        <end position="12"/>
    </location>
</feature>
<dbReference type="InterPro" id="IPR011888">
    <property type="entry name" value="Anaer_DMSO_reductase"/>
</dbReference>
<feature type="region of interest" description="Disordered" evidence="11">
    <location>
        <begin position="1"/>
        <end position="30"/>
    </location>
</feature>
<sequence length="875" mass="96153">MRVLHEAQKEPKASIQAEPSSETPDKRGGVTRRSFLGWSAVAGAGLGLVGCSTQKNPYSIHGQALVANGTGRTDVDKTVWSACTVNCGSRCPLRLQVKDGQVVRVLPDNTGTDELGNQQVRACPRGRSIRHRIYNPDRLKHPLKRKAGTKRGDDQWEEISWDQALTEIAQKMKEIKRDYGNEAFYINYGTGVLGSTMSCSWPPNTTPVARLLNLYGGYLDHYSDYSTTGITQAYPYFYGGWQNTNSLDDVMNSKLQVMFGNNPQETRMSGGGQTFVTQYVKQHANVKTIVIDPRYSETSIALGDEWVALRPGTDAALIAGMIYVMIKEGLHDQAFLDKYCVGFDENTLPEGAPKNSSYRAYLEGKGPDKTAKTPQWAARITGVPAKRIEQLAREIAGAKPCAISQGWGPQRHANGENAARAIFLLAAVTGNIGIPGGGTGGREGGSSLPVDPIFNTEYTNPSNKIISVFGWLDAIERGPELDTFNAGVGVKPEPGVRALKVPVDEDGNPTNTKLEVPIKAVFNYGSNSLVNQTGDNNRSVEILQNEENCELIVTCDIMKTVTARYSDYILPGTSTSEESDFHQGENATPMAYGIVSQQAIKPLYECKSIFDICTLLAEKLGLKDEFTGGKTREEWLEATIAAAREEDPDLPTYAQWKEMGIYRRKVDSEVPMADFREDPQANPLDTPSGKIEIYSKRLQDMGQKWHFGQIHEQRKGDKLTALPEYIETWEGPAEAQENPDYPLQVIGHHFKGRTHSSYGNVEWLKEAHVQTVWLNPIDAKTRGIKNDDLVFVYNPRGTIRLPAKVTTRISPGTVSVPQGAWYDPKPSTEVKPPKGANPNKPVDVNGSVNTLTSLHPTPLAKGMGVHTTLAQVVKA</sequence>
<evidence type="ECO:0000256" key="5">
    <source>
        <dbReference type="ARBA" id="ARBA00022505"/>
    </source>
</evidence>
<dbReference type="InterPro" id="IPR006655">
    <property type="entry name" value="Mopterin_OxRdtase_prok_CS"/>
</dbReference>
<dbReference type="PROSITE" id="PS00490">
    <property type="entry name" value="MOLYBDOPTERIN_PROK_2"/>
    <property type="match status" value="1"/>
</dbReference>
<keyword evidence="10" id="KW-0411">Iron-sulfur</keyword>
<evidence type="ECO:0000256" key="10">
    <source>
        <dbReference type="ARBA" id="ARBA00023014"/>
    </source>
</evidence>
<keyword evidence="8" id="KW-0560">Oxidoreductase</keyword>
<reference evidence="13 14" key="1">
    <citation type="submission" date="2023-06" db="EMBL/GenBank/DDBJ databases">
        <title>Draft genome sequence of Gleimia hominis type strain CCUG 57540T.</title>
        <authorList>
            <person name="Salva-Serra F."/>
            <person name="Cardew S."/>
            <person name="Jensie Markopoulos S."/>
            <person name="Ohlen M."/>
            <person name="Inganas E."/>
            <person name="Svensson-Stadler L."/>
            <person name="Moore E.R.B."/>
        </authorList>
    </citation>
    <scope>NUCLEOTIDE SEQUENCE [LARGE SCALE GENOMIC DNA]</scope>
    <source>
        <strain evidence="13 14">CCUG 57540</strain>
    </source>
</reference>
<dbReference type="Gene3D" id="2.20.25.90">
    <property type="entry name" value="ADC-like domains"/>
    <property type="match status" value="1"/>
</dbReference>
<dbReference type="EMBL" id="JASXSX010000001">
    <property type="protein sequence ID" value="MDT3766641.1"/>
    <property type="molecule type" value="Genomic_DNA"/>
</dbReference>
<dbReference type="Proteomes" id="UP001247542">
    <property type="component" value="Unassembled WGS sequence"/>
</dbReference>
<dbReference type="NCBIfam" id="TIGR02166">
    <property type="entry name" value="dmsA_ynfE"/>
    <property type="match status" value="1"/>
</dbReference>
<dbReference type="PROSITE" id="PS00551">
    <property type="entry name" value="MOLYBDOPTERIN_PROK_1"/>
    <property type="match status" value="1"/>
</dbReference>
<comment type="cofactor">
    <cofactor evidence="2">
        <name>[4Fe-4S] cluster</name>
        <dbReference type="ChEBI" id="CHEBI:49883"/>
    </cofactor>
</comment>
<proteinExistence type="inferred from homology"/>
<keyword evidence="4" id="KW-0004">4Fe-4S</keyword>
<evidence type="ECO:0000256" key="2">
    <source>
        <dbReference type="ARBA" id="ARBA00001966"/>
    </source>
</evidence>
<dbReference type="InterPro" id="IPR006963">
    <property type="entry name" value="Mopterin_OxRdtase_4Fe-4S_dom"/>
</dbReference>
<dbReference type="SUPFAM" id="SSF53706">
    <property type="entry name" value="Formate dehydrogenase/DMSO reductase, domains 1-3"/>
    <property type="match status" value="1"/>
</dbReference>
<dbReference type="PANTHER" id="PTHR43742:SF3">
    <property type="entry name" value="DIMETHYL SULFOXIDE REDUCTASE DMSA"/>
    <property type="match status" value="1"/>
</dbReference>
<evidence type="ECO:0000256" key="8">
    <source>
        <dbReference type="ARBA" id="ARBA00023002"/>
    </source>
</evidence>
<evidence type="ECO:0000259" key="12">
    <source>
        <dbReference type="PROSITE" id="PS51669"/>
    </source>
</evidence>
<comment type="caution">
    <text evidence="13">The sequence shown here is derived from an EMBL/GenBank/DDBJ whole genome shotgun (WGS) entry which is preliminary data.</text>
</comment>
<evidence type="ECO:0000256" key="11">
    <source>
        <dbReference type="SAM" id="MobiDB-lite"/>
    </source>
</evidence>
<dbReference type="InterPro" id="IPR050612">
    <property type="entry name" value="Prok_Mopterin_Oxidored"/>
</dbReference>
<dbReference type="PROSITE" id="PS00932">
    <property type="entry name" value="MOLYBDOPTERIN_PROK_3"/>
    <property type="match status" value="1"/>
</dbReference>
<feature type="domain" description="4Fe-4S Mo/W bis-MGD-type" evidence="12">
    <location>
        <begin position="76"/>
        <end position="137"/>
    </location>
</feature>
<dbReference type="InterPro" id="IPR006311">
    <property type="entry name" value="TAT_signal"/>
</dbReference>
<keyword evidence="7" id="KW-0732">Signal</keyword>
<comment type="cofactor">
    <cofactor evidence="1">
        <name>Mo-bis(molybdopterin guanine dinucleotide)</name>
        <dbReference type="ChEBI" id="CHEBI:60539"/>
    </cofactor>
</comment>
<dbReference type="Gene3D" id="2.40.40.20">
    <property type="match status" value="1"/>
</dbReference>
<keyword evidence="14" id="KW-1185">Reference proteome</keyword>
<evidence type="ECO:0000313" key="13">
    <source>
        <dbReference type="EMBL" id="MDT3766641.1"/>
    </source>
</evidence>
<evidence type="ECO:0000256" key="7">
    <source>
        <dbReference type="ARBA" id="ARBA00022729"/>
    </source>
</evidence>
<dbReference type="SMART" id="SM00926">
    <property type="entry name" value="Molybdop_Fe4S4"/>
    <property type="match status" value="1"/>
</dbReference>
<keyword evidence="5" id="KW-0500">Molybdenum</keyword>
<evidence type="ECO:0000256" key="3">
    <source>
        <dbReference type="ARBA" id="ARBA00010312"/>
    </source>
</evidence>
<evidence type="ECO:0000256" key="6">
    <source>
        <dbReference type="ARBA" id="ARBA00022723"/>
    </source>
</evidence>
<dbReference type="RefSeq" id="WP_313271708.1">
    <property type="nucleotide sequence ID" value="NZ_JASXSX010000001.1"/>
</dbReference>
<keyword evidence="6" id="KW-0479">Metal-binding</keyword>
<dbReference type="PROSITE" id="PS51318">
    <property type="entry name" value="TAT"/>
    <property type="match status" value="1"/>
</dbReference>
<evidence type="ECO:0000256" key="9">
    <source>
        <dbReference type="ARBA" id="ARBA00023004"/>
    </source>
</evidence>
<dbReference type="Pfam" id="PF00384">
    <property type="entry name" value="Molybdopterin"/>
    <property type="match status" value="1"/>
</dbReference>
<dbReference type="InterPro" id="IPR027467">
    <property type="entry name" value="MopterinOxRdtase_cofactor_BS"/>
</dbReference>
<dbReference type="InterPro" id="IPR006656">
    <property type="entry name" value="Mopterin_OxRdtase"/>
</dbReference>
<gene>
    <name evidence="13" type="ORF">QS713_00965</name>
</gene>
<dbReference type="Gene3D" id="3.40.228.10">
    <property type="entry name" value="Dimethylsulfoxide Reductase, domain 2"/>
    <property type="match status" value="1"/>
</dbReference>
<dbReference type="InterPro" id="IPR006657">
    <property type="entry name" value="MoPterin_dinucl-bd_dom"/>
</dbReference>